<organism evidence="3 4">
    <name type="scientific">Treponema bryantii</name>
    <dbReference type="NCBI Taxonomy" id="163"/>
    <lineage>
        <taxon>Bacteria</taxon>
        <taxon>Pseudomonadati</taxon>
        <taxon>Spirochaetota</taxon>
        <taxon>Spirochaetia</taxon>
        <taxon>Spirochaetales</taxon>
        <taxon>Treponemataceae</taxon>
        <taxon>Treponema</taxon>
    </lineage>
</organism>
<gene>
    <name evidence="3" type="ORF">SAMN04487775_107125</name>
</gene>
<dbReference type="Pfam" id="PF25302">
    <property type="entry name" value="NADase_transloc"/>
    <property type="match status" value="1"/>
</dbReference>
<evidence type="ECO:0000259" key="2">
    <source>
        <dbReference type="Pfam" id="PF25302"/>
    </source>
</evidence>
<feature type="signal peptide" evidence="1">
    <location>
        <begin position="1"/>
        <end position="20"/>
    </location>
</feature>
<dbReference type="Proteomes" id="UP000182737">
    <property type="component" value="Unassembled WGS sequence"/>
</dbReference>
<evidence type="ECO:0000313" key="3">
    <source>
        <dbReference type="EMBL" id="SFI86779.1"/>
    </source>
</evidence>
<dbReference type="RefSeq" id="WP_074932359.1">
    <property type="nucleotide sequence ID" value="NZ_FORI01000007.1"/>
</dbReference>
<evidence type="ECO:0000256" key="1">
    <source>
        <dbReference type="SAM" id="SignalP"/>
    </source>
</evidence>
<sequence length="307" mass="36644">MNKKVILFSFSFILAFQSFSFEIDDNFHTGCPYDVFKIGDKIGMRFDNYYQVRNYNEYNLDSEGWYSTSYCGTKMYVIYGSNYFLYHSLKDIYYPESASEFNFGSSFIKENEYNKYIKDKSWWTQYWDSTVIVPDYLVEAGKNGKITYDTFDASHFYCYCNEVDVQLFKYNAIPWATSKEPGNMKIEVNLHDKTNSLVILNGYVHPDKRYLYKANRRLKKIKVTSPESNFSIISDFEDVVHFHEIKLPEKVKTVVIEILDYYEGNKYKDLCVQMIGKRNYVDIFNYEFDSLSFDRLSYKGRYKEYKD</sequence>
<evidence type="ECO:0000313" key="4">
    <source>
        <dbReference type="Proteomes" id="UP000182737"/>
    </source>
</evidence>
<dbReference type="EMBL" id="FORI01000007">
    <property type="protein sequence ID" value="SFI86779.1"/>
    <property type="molecule type" value="Genomic_DNA"/>
</dbReference>
<keyword evidence="4" id="KW-1185">Reference proteome</keyword>
<reference evidence="4" key="1">
    <citation type="submission" date="2016-10" db="EMBL/GenBank/DDBJ databases">
        <authorList>
            <person name="Varghese N."/>
            <person name="Submissions S."/>
        </authorList>
    </citation>
    <scope>NUCLEOTIDE SEQUENCE [LARGE SCALE GENOMIC DNA]</scope>
    <source>
        <strain evidence="4">XBD1002</strain>
    </source>
</reference>
<feature type="chain" id="PRO_5010242353" description="NAD glycohydrolase translocation F5/8 type C domain-containing protein" evidence="1">
    <location>
        <begin position="21"/>
        <end position="307"/>
    </location>
</feature>
<dbReference type="AlphaFoldDB" id="A0A1I3LPT8"/>
<accession>A0A1I3LPT8</accession>
<name>A0A1I3LPT8_9SPIR</name>
<dbReference type="InterPro" id="IPR057561">
    <property type="entry name" value="NADase_transloc"/>
</dbReference>
<protein>
    <recommendedName>
        <fullName evidence="2">NAD glycohydrolase translocation F5/8 type C domain-containing protein</fullName>
    </recommendedName>
</protein>
<feature type="domain" description="NAD glycohydrolase translocation F5/8 type C" evidence="2">
    <location>
        <begin position="193"/>
        <end position="273"/>
    </location>
</feature>
<keyword evidence="1" id="KW-0732">Signal</keyword>
<dbReference type="NCBIfam" id="NF047619">
    <property type="entry name" value="NADase_discoid"/>
    <property type="match status" value="1"/>
</dbReference>
<proteinExistence type="predicted"/>
<dbReference type="OrthoDB" id="370758at2"/>